<evidence type="ECO:0000256" key="6">
    <source>
        <dbReference type="ARBA" id="ARBA00022729"/>
    </source>
</evidence>
<dbReference type="InterPro" id="IPR012300">
    <property type="entry name" value="Pept_M6_InhA"/>
</dbReference>
<accession>A0ABS2NB50</accession>
<evidence type="ECO:0000256" key="8">
    <source>
        <dbReference type="ARBA" id="ARBA00022833"/>
    </source>
</evidence>
<dbReference type="RefSeq" id="WP_205169829.1">
    <property type="nucleotide sequence ID" value="NZ_JAFBDZ010000001.1"/>
</dbReference>
<evidence type="ECO:0000256" key="3">
    <source>
        <dbReference type="ARBA" id="ARBA00022525"/>
    </source>
</evidence>
<keyword evidence="5" id="KW-0479">Metal-binding</keyword>
<feature type="chain" id="PRO_5045558662" evidence="11">
    <location>
        <begin position="24"/>
        <end position="821"/>
    </location>
</feature>
<feature type="compositionally biased region" description="Basic and acidic residues" evidence="10">
    <location>
        <begin position="107"/>
        <end position="119"/>
    </location>
</feature>
<keyword evidence="4" id="KW-0645">Protease</keyword>
<evidence type="ECO:0000256" key="2">
    <source>
        <dbReference type="ARBA" id="ARBA00004613"/>
    </source>
</evidence>
<keyword evidence="6 11" id="KW-0732">Signal</keyword>
<dbReference type="Pfam" id="PF20773">
    <property type="entry name" value="InhA-like_MAM"/>
    <property type="match status" value="1"/>
</dbReference>
<evidence type="ECO:0000256" key="10">
    <source>
        <dbReference type="SAM" id="MobiDB-lite"/>
    </source>
</evidence>
<feature type="region of interest" description="Disordered" evidence="10">
    <location>
        <begin position="783"/>
        <end position="821"/>
    </location>
</feature>
<name>A0ABS2NB50_9BACI</name>
<keyword evidence="8" id="KW-0862">Zinc</keyword>
<feature type="domain" description="Immune inhibitor A-like metallopeptidase VEG" evidence="13">
    <location>
        <begin position="638"/>
        <end position="793"/>
    </location>
</feature>
<evidence type="ECO:0000256" key="1">
    <source>
        <dbReference type="ARBA" id="ARBA00001947"/>
    </source>
</evidence>
<keyword evidence="7 14" id="KW-0378">Hydrolase</keyword>
<feature type="domain" description="Peptidase M6-like" evidence="12">
    <location>
        <begin position="145"/>
        <end position="430"/>
    </location>
</feature>
<evidence type="ECO:0000256" key="5">
    <source>
        <dbReference type="ARBA" id="ARBA00022723"/>
    </source>
</evidence>
<sequence length="821" mass="91693">MKKRKLASTALAAVMGLSTLTMGAFTPTANAEVVKKAETALEEVKHSHKGGPFDLAIANDERLIEMLKKEGKIDKNADPEEEREVLQKYLEEKQKLASAQPEGELTEEVKDKHKKIKDEHDDDEMDDDKKKKHKHHRGLEPVKEEKWTGNQRVDNVLVLLIKYPDFAPTDINPEDTDMFYEQYPKEHYYDMIFGEKGYEGPNGENLISVKQYYEKQSGGSYSIDGAVGGWYEAKHPAAYYGGNDPAPDGSDKNARGLVKEALTAAAQDPNLDLSNFDQEDRYDFDGDGNFREPDGMVDHLMVVHSSVGEEAGGGSLGGDAIWSHRWNLGNVFAIPGTETDVPYWDGAMSAYDYTIEPADGAAGVFAHEYGHDLELPDEYDTQYSGQGEPVAYWSIMSSGSWAGKVPGTEPTGFSPWAKEFLQSYVGGNWLTGSTFNLEDIDEDGKELLLDQANTKGTNNDAVRINLPDKATVVNTPFSGQYEYFSGKGNDLNNSMVTSLDLSNATAAELSFKTWYEIEKDWDYASVQVKESGSEEWVTVQGNITTDTNPNKQNPGYGITGSSNGKWVDGSFNLSAYAGKKIELKLNYWTDVAATMPGFYVDDVSVTVDGTQVLVDDAEAQSKFTLEGFTKDEGKFFSEHYYLLEWRNHAGVDKGLAHIKRGDSLMSYDEGLLVWYVDDSYDNNWTGTHPGDGFLGVVDADQRTLEWSDGTVAATRYQIHDAAFNHKRGDRMFLDYSDINGLTLKDRHVRSIEEFKDSRDYSNEGIPDAGRNILEYGLEVEVEKTSRDQSVAQIEISREDHSDDDREDDDDEDRDEGEEDED</sequence>
<feature type="signal peptide" evidence="11">
    <location>
        <begin position="1"/>
        <end position="23"/>
    </location>
</feature>
<dbReference type="PIRSF" id="PIRSF007519">
    <property type="entry name" value="Protease_InhA"/>
    <property type="match status" value="1"/>
</dbReference>
<keyword evidence="3" id="KW-0964">Secreted</keyword>
<keyword evidence="15" id="KW-1185">Reference proteome</keyword>
<reference evidence="14 15" key="1">
    <citation type="submission" date="2021-01" db="EMBL/GenBank/DDBJ databases">
        <title>Genomic Encyclopedia of Type Strains, Phase IV (KMG-IV): sequencing the most valuable type-strain genomes for metagenomic binning, comparative biology and taxonomic classification.</title>
        <authorList>
            <person name="Goeker M."/>
        </authorList>
    </citation>
    <scope>NUCLEOTIDE SEQUENCE [LARGE SCALE GENOMIC DNA]</scope>
    <source>
        <strain evidence="14 15">DSM 24834</strain>
    </source>
</reference>
<evidence type="ECO:0000313" key="15">
    <source>
        <dbReference type="Proteomes" id="UP001646157"/>
    </source>
</evidence>
<evidence type="ECO:0000259" key="13">
    <source>
        <dbReference type="Pfam" id="PF20774"/>
    </source>
</evidence>
<comment type="caution">
    <text evidence="14">The sequence shown here is derived from an EMBL/GenBank/DDBJ whole genome shotgun (WGS) entry which is preliminary data.</text>
</comment>
<protein>
    <submittedName>
        <fullName evidence="14">Immune inhibitor A</fullName>
        <ecNumber evidence="14">3.4.24.-</ecNumber>
    </submittedName>
</protein>
<proteinExistence type="predicted"/>
<dbReference type="NCBIfam" id="TIGR03296">
    <property type="entry name" value="M6dom_TIGR03296"/>
    <property type="match status" value="1"/>
</dbReference>
<evidence type="ECO:0000256" key="11">
    <source>
        <dbReference type="SAM" id="SignalP"/>
    </source>
</evidence>
<comment type="cofactor">
    <cofactor evidence="1">
        <name>Zn(2+)</name>
        <dbReference type="ChEBI" id="CHEBI:29105"/>
    </cofactor>
</comment>
<dbReference type="Proteomes" id="UP001646157">
    <property type="component" value="Unassembled WGS sequence"/>
</dbReference>
<dbReference type="PANTHER" id="PTHR13062">
    <property type="entry name" value="COLLAGENASE"/>
    <property type="match status" value="1"/>
</dbReference>
<organism evidence="14 15">
    <name type="scientific">Rossellomorea pakistanensis</name>
    <dbReference type="NCBI Taxonomy" id="992288"/>
    <lineage>
        <taxon>Bacteria</taxon>
        <taxon>Bacillati</taxon>
        <taxon>Bacillota</taxon>
        <taxon>Bacilli</taxon>
        <taxon>Bacillales</taxon>
        <taxon>Bacillaceae</taxon>
        <taxon>Rossellomorea</taxon>
    </lineage>
</organism>
<dbReference type="InterPro" id="IPR008757">
    <property type="entry name" value="Peptidase_M6-like_domain"/>
</dbReference>
<dbReference type="SUPFAM" id="SSF55486">
    <property type="entry name" value="Metalloproteases ('zincins'), catalytic domain"/>
    <property type="match status" value="1"/>
</dbReference>
<feature type="region of interest" description="Disordered" evidence="10">
    <location>
        <begin position="95"/>
        <end position="141"/>
    </location>
</feature>
<dbReference type="EMBL" id="JAFBDZ010000001">
    <property type="protein sequence ID" value="MBM7585058.1"/>
    <property type="molecule type" value="Genomic_DNA"/>
</dbReference>
<dbReference type="Pfam" id="PF20774">
    <property type="entry name" value="InhA-like_VEG"/>
    <property type="match status" value="1"/>
</dbReference>
<evidence type="ECO:0000313" key="14">
    <source>
        <dbReference type="EMBL" id="MBM7585058.1"/>
    </source>
</evidence>
<dbReference type="EC" id="3.4.24.-" evidence="14"/>
<dbReference type="Pfam" id="PF05547">
    <property type="entry name" value="Peptidase_M6"/>
    <property type="match status" value="1"/>
</dbReference>
<gene>
    <name evidence="14" type="ORF">JOC86_001595</name>
</gene>
<feature type="compositionally biased region" description="Acidic residues" evidence="10">
    <location>
        <begin position="804"/>
        <end position="821"/>
    </location>
</feature>
<dbReference type="PANTHER" id="PTHR13062:SF12">
    <property type="entry name" value="ALPHA-2-MACROGLOBULIN DOMAIN-CONTAINING PROTEIN"/>
    <property type="match status" value="1"/>
</dbReference>
<evidence type="ECO:0000259" key="12">
    <source>
        <dbReference type="Pfam" id="PF05547"/>
    </source>
</evidence>
<dbReference type="GO" id="GO:0016787">
    <property type="term" value="F:hydrolase activity"/>
    <property type="evidence" value="ECO:0007669"/>
    <property type="project" value="UniProtKB-KW"/>
</dbReference>
<comment type="subcellular location">
    <subcellularLocation>
        <location evidence="2">Secreted</location>
    </subcellularLocation>
</comment>
<evidence type="ECO:0000256" key="7">
    <source>
        <dbReference type="ARBA" id="ARBA00022801"/>
    </source>
</evidence>
<dbReference type="InterPro" id="IPR048665">
    <property type="entry name" value="InhA-like_VEG"/>
</dbReference>
<keyword evidence="9" id="KW-0482">Metalloprotease</keyword>
<evidence type="ECO:0000256" key="4">
    <source>
        <dbReference type="ARBA" id="ARBA00022670"/>
    </source>
</evidence>
<evidence type="ECO:0000256" key="9">
    <source>
        <dbReference type="ARBA" id="ARBA00023049"/>
    </source>
</evidence>